<dbReference type="Pfam" id="PF14206">
    <property type="entry name" value="Cys_rich_CPCC"/>
    <property type="match status" value="1"/>
</dbReference>
<keyword evidence="3" id="KW-1185">Reference proteome</keyword>
<evidence type="ECO:0000259" key="1">
    <source>
        <dbReference type="Pfam" id="PF14206"/>
    </source>
</evidence>
<evidence type="ECO:0000313" key="3">
    <source>
        <dbReference type="Proteomes" id="UP000253083"/>
    </source>
</evidence>
<evidence type="ECO:0000313" key="2">
    <source>
        <dbReference type="EMBL" id="RBP48795.1"/>
    </source>
</evidence>
<organism evidence="2 3">
    <name type="scientific">Arenicella xantha</name>
    <dbReference type="NCBI Taxonomy" id="644221"/>
    <lineage>
        <taxon>Bacteria</taxon>
        <taxon>Pseudomonadati</taxon>
        <taxon>Pseudomonadota</taxon>
        <taxon>Gammaproteobacteria</taxon>
        <taxon>Arenicellales</taxon>
        <taxon>Arenicellaceae</taxon>
        <taxon>Arenicella</taxon>
    </lineage>
</organism>
<comment type="caution">
    <text evidence="2">The sequence shown here is derived from an EMBL/GenBank/DDBJ whole genome shotgun (WGS) entry which is preliminary data.</text>
</comment>
<sequence length="117" mass="13491">METCACCGFNTIGEKGCYEICDICYWEDDNVQEADPWFPGGANSPSLYQAQLNFQKFGAMEERFTSNVREPNAEDKRNPKWRSLSVEDKSYCTTPSEIEKVWGTSHSTSYNYWERNA</sequence>
<dbReference type="OrthoDB" id="1456570at2"/>
<reference evidence="2 3" key="1">
    <citation type="submission" date="2018-06" db="EMBL/GenBank/DDBJ databases">
        <title>Genomic Encyclopedia of Type Strains, Phase IV (KMG-IV): sequencing the most valuable type-strain genomes for metagenomic binning, comparative biology and taxonomic classification.</title>
        <authorList>
            <person name="Goeker M."/>
        </authorList>
    </citation>
    <scope>NUCLEOTIDE SEQUENCE [LARGE SCALE GENOMIC DNA]</scope>
    <source>
        <strain evidence="2 3">DSM 24032</strain>
    </source>
</reference>
<protein>
    <submittedName>
        <fullName evidence="2">Cysteine-rich CPCC protein</fullName>
    </submittedName>
</protein>
<accession>A0A395JH78</accession>
<dbReference type="InParanoid" id="A0A395JH78"/>
<gene>
    <name evidence="2" type="ORF">DFR28_105134</name>
</gene>
<dbReference type="InterPro" id="IPR025983">
    <property type="entry name" value="Cys_rich_CPCC"/>
</dbReference>
<dbReference type="Proteomes" id="UP000253083">
    <property type="component" value="Unassembled WGS sequence"/>
</dbReference>
<name>A0A395JH78_9GAMM</name>
<dbReference type="AlphaFoldDB" id="A0A395JH78"/>
<dbReference type="EMBL" id="QNRT01000005">
    <property type="protein sequence ID" value="RBP48795.1"/>
    <property type="molecule type" value="Genomic_DNA"/>
</dbReference>
<proteinExistence type="predicted"/>
<feature type="domain" description="Cysteine-rich CPCC" evidence="1">
    <location>
        <begin position="3"/>
        <end position="74"/>
    </location>
</feature>